<dbReference type="EMBL" id="CAJNNW010030874">
    <property type="protein sequence ID" value="CAE8704905.1"/>
    <property type="molecule type" value="Genomic_DNA"/>
</dbReference>
<evidence type="ECO:0000313" key="2">
    <source>
        <dbReference type="Proteomes" id="UP000626109"/>
    </source>
</evidence>
<reference evidence="1" key="1">
    <citation type="submission" date="2021-02" db="EMBL/GenBank/DDBJ databases">
        <authorList>
            <person name="Dougan E. K."/>
            <person name="Rhodes N."/>
            <person name="Thang M."/>
            <person name="Chan C."/>
        </authorList>
    </citation>
    <scope>NUCLEOTIDE SEQUENCE</scope>
</reference>
<dbReference type="Proteomes" id="UP000626109">
    <property type="component" value="Unassembled WGS sequence"/>
</dbReference>
<dbReference type="AlphaFoldDB" id="A0A813KED7"/>
<comment type="caution">
    <text evidence="1">The sequence shown here is derived from an EMBL/GenBank/DDBJ whole genome shotgun (WGS) entry which is preliminary data.</text>
</comment>
<sequence>MRPSTASQTSHLHLEGSIGGGPYVSRIELNSAMKVVQSKCNDSCRCAKNWRFMIRDMSTVAKCLFPSHTWDLQVSVGMSLENRNSVTDEVGVSVGISKGPLTVSARYKNISQSTNSVTWSREVETTEEWSFVKGQSRSSWRLTLTCKAFNRHNFYINELRYRTRVTTETGSSAPPACDPLNPLARDAC</sequence>
<gene>
    <name evidence="1" type="ORF">PGLA2088_LOCUS33432</name>
</gene>
<name>A0A813KED7_POLGL</name>
<proteinExistence type="predicted"/>
<organism evidence="1 2">
    <name type="scientific">Polarella glacialis</name>
    <name type="common">Dinoflagellate</name>
    <dbReference type="NCBI Taxonomy" id="89957"/>
    <lineage>
        <taxon>Eukaryota</taxon>
        <taxon>Sar</taxon>
        <taxon>Alveolata</taxon>
        <taxon>Dinophyceae</taxon>
        <taxon>Suessiales</taxon>
        <taxon>Suessiaceae</taxon>
        <taxon>Polarella</taxon>
    </lineage>
</organism>
<evidence type="ECO:0000313" key="1">
    <source>
        <dbReference type="EMBL" id="CAE8704905.1"/>
    </source>
</evidence>
<protein>
    <submittedName>
        <fullName evidence="1">Uncharacterized protein</fullName>
    </submittedName>
</protein>
<accession>A0A813KED7</accession>